<feature type="region of interest" description="Disordered" evidence="1">
    <location>
        <begin position="150"/>
        <end position="178"/>
    </location>
</feature>
<keyword evidence="3" id="KW-1185">Reference proteome</keyword>
<proteinExistence type="predicted"/>
<protein>
    <submittedName>
        <fullName evidence="2">31513_t:CDS:1</fullName>
    </submittedName>
</protein>
<name>A0ABN7UHD3_GIGMA</name>
<evidence type="ECO:0000313" key="3">
    <source>
        <dbReference type="Proteomes" id="UP000789901"/>
    </source>
</evidence>
<feature type="compositionally biased region" description="Low complexity" evidence="1">
    <location>
        <begin position="153"/>
        <end position="163"/>
    </location>
</feature>
<sequence length="178" mass="20651">MNQKKEIDTMIASEHICFPAFVFNNSFYANVKEMVSTYALKKMNEQYQKANFTTIQEPLLLCTKSFLSTMGLPCAHYIQHFRSSQSLMLDDIHESGGSRNIHQYHKLKKMIYKTIKTCLNLFYRTCEINTKISHSRQEAGMSLWFVHTRKHPSGSSNRQQTSSTRRDPSGFELVDHSV</sequence>
<evidence type="ECO:0000256" key="1">
    <source>
        <dbReference type="SAM" id="MobiDB-lite"/>
    </source>
</evidence>
<dbReference type="Proteomes" id="UP000789901">
    <property type="component" value="Unassembled WGS sequence"/>
</dbReference>
<reference evidence="2 3" key="1">
    <citation type="submission" date="2021-06" db="EMBL/GenBank/DDBJ databases">
        <authorList>
            <person name="Kallberg Y."/>
            <person name="Tangrot J."/>
            <person name="Rosling A."/>
        </authorList>
    </citation>
    <scope>NUCLEOTIDE SEQUENCE [LARGE SCALE GENOMIC DNA]</scope>
    <source>
        <strain evidence="2 3">120-4 pot B 10/14</strain>
    </source>
</reference>
<accession>A0ABN7UHD3</accession>
<comment type="caution">
    <text evidence="2">The sequence shown here is derived from an EMBL/GenBank/DDBJ whole genome shotgun (WGS) entry which is preliminary data.</text>
</comment>
<organism evidence="2 3">
    <name type="scientific">Gigaspora margarita</name>
    <dbReference type="NCBI Taxonomy" id="4874"/>
    <lineage>
        <taxon>Eukaryota</taxon>
        <taxon>Fungi</taxon>
        <taxon>Fungi incertae sedis</taxon>
        <taxon>Mucoromycota</taxon>
        <taxon>Glomeromycotina</taxon>
        <taxon>Glomeromycetes</taxon>
        <taxon>Diversisporales</taxon>
        <taxon>Gigasporaceae</taxon>
        <taxon>Gigaspora</taxon>
    </lineage>
</organism>
<dbReference type="EMBL" id="CAJVQB010003083">
    <property type="protein sequence ID" value="CAG8597126.1"/>
    <property type="molecule type" value="Genomic_DNA"/>
</dbReference>
<evidence type="ECO:0000313" key="2">
    <source>
        <dbReference type="EMBL" id="CAG8597126.1"/>
    </source>
</evidence>
<gene>
    <name evidence="2" type="ORF">GMARGA_LOCUS6698</name>
</gene>
<feature type="compositionally biased region" description="Basic and acidic residues" evidence="1">
    <location>
        <begin position="164"/>
        <end position="178"/>
    </location>
</feature>